<dbReference type="RefSeq" id="XP_009829949.1">
    <property type="nucleotide sequence ID" value="XM_009831647.1"/>
</dbReference>
<dbReference type="SMART" id="SM01349">
    <property type="entry name" value="TOG"/>
    <property type="match status" value="1"/>
</dbReference>
<protein>
    <recommendedName>
        <fullName evidence="3">TOG domain-containing protein</fullName>
    </recommendedName>
</protein>
<dbReference type="STRING" id="112090.W4GMU5"/>
<proteinExistence type="predicted"/>
<evidence type="ECO:0000259" key="3">
    <source>
        <dbReference type="SMART" id="SM01349"/>
    </source>
</evidence>
<dbReference type="Gene3D" id="1.10.287.1490">
    <property type="match status" value="2"/>
</dbReference>
<dbReference type="PANTHER" id="PTHR43941:SF1">
    <property type="entry name" value="STRUCTURAL MAINTENANCE OF CHROMOSOMES PROTEIN 2"/>
    <property type="match status" value="1"/>
</dbReference>
<dbReference type="AlphaFoldDB" id="W4GMU5"/>
<feature type="coiled-coil region" evidence="1">
    <location>
        <begin position="290"/>
        <end position="317"/>
    </location>
</feature>
<keyword evidence="1" id="KW-0175">Coiled coil</keyword>
<dbReference type="EMBL" id="KI913125">
    <property type="protein sequence ID" value="ETV81002.1"/>
    <property type="molecule type" value="Genomic_DNA"/>
</dbReference>
<feature type="domain" description="TOG" evidence="3">
    <location>
        <begin position="13"/>
        <end position="241"/>
    </location>
</feature>
<dbReference type="PANTHER" id="PTHR43941">
    <property type="entry name" value="STRUCTURAL MAINTENANCE OF CHROMOSOMES PROTEIN 2"/>
    <property type="match status" value="1"/>
</dbReference>
<dbReference type="InterPro" id="IPR016024">
    <property type="entry name" value="ARM-type_fold"/>
</dbReference>
<dbReference type="GeneID" id="20808433"/>
<dbReference type="InterPro" id="IPR011989">
    <property type="entry name" value="ARM-like"/>
</dbReference>
<feature type="coiled-coil region" evidence="1">
    <location>
        <begin position="644"/>
        <end position="699"/>
    </location>
</feature>
<dbReference type="GO" id="GO:0000793">
    <property type="term" value="C:condensed chromosome"/>
    <property type="evidence" value="ECO:0007669"/>
    <property type="project" value="TreeGrafter"/>
</dbReference>
<accession>W4GMU5</accession>
<evidence type="ECO:0000313" key="4">
    <source>
        <dbReference type="EMBL" id="ETV81002.1"/>
    </source>
</evidence>
<feature type="region of interest" description="Disordered" evidence="2">
    <location>
        <begin position="1061"/>
        <end position="1095"/>
    </location>
</feature>
<evidence type="ECO:0000256" key="2">
    <source>
        <dbReference type="SAM" id="MobiDB-lite"/>
    </source>
</evidence>
<dbReference type="Gene3D" id="1.25.10.10">
    <property type="entry name" value="Leucine-rich Repeat Variant"/>
    <property type="match status" value="1"/>
</dbReference>
<dbReference type="InterPro" id="IPR024395">
    <property type="entry name" value="CLASP_N_dom"/>
</dbReference>
<dbReference type="GO" id="GO:0000796">
    <property type="term" value="C:condensin complex"/>
    <property type="evidence" value="ECO:0007669"/>
    <property type="project" value="TreeGrafter"/>
</dbReference>
<evidence type="ECO:0000256" key="1">
    <source>
        <dbReference type="SAM" id="Coils"/>
    </source>
</evidence>
<dbReference type="SUPFAM" id="SSF48371">
    <property type="entry name" value="ARM repeat"/>
    <property type="match status" value="1"/>
</dbReference>
<gene>
    <name evidence="4" type="ORF">H257_06437</name>
</gene>
<feature type="coiled-coil region" evidence="1">
    <location>
        <begin position="925"/>
        <end position="1036"/>
    </location>
</feature>
<feature type="coiled-coil region" evidence="1">
    <location>
        <begin position="443"/>
        <end position="530"/>
    </location>
</feature>
<dbReference type="InterPro" id="IPR034085">
    <property type="entry name" value="TOG"/>
</dbReference>
<feature type="compositionally biased region" description="Polar residues" evidence="2">
    <location>
        <begin position="1066"/>
        <end position="1078"/>
    </location>
</feature>
<dbReference type="VEuPathDB" id="FungiDB:H257_06437"/>
<sequence length="1130" mass="127100">MQATLSWSSKNSMVLDPFASRLAIGDEEWREKIRVLDELQSFVGIHASSLTSEHLNALVVPFRTMFCELRSSVVKKACDVFSELAQLLRQKVKPLVDKVFQAMMEARGGSNKVNTQAIHACIESVIHVVVSKSALTSMFYSFKHTKNGQIRDSCLQYLWIVLTNWNPTVLEAVKPRIQECILSSLSDASPLCREVGRQCYGQFIALWPAKKLELQAKLSPTAMKYLAALNFADKVVPECESHLPRRKALHDISNTADLPVVKKRKDYMGRAIEHPAHEDNDDTKHLPSQIATLEAALQLSKQVVAQLKAENESLRIEHRQSHVRMRSLQTQTTMLETLVKDADLDQQRQQVDATAAIQSKNDENRRLQGLLTSALNQVDRLSSSQWKPSAGPCRRHRSLRTRAYSLDAAVGETCEEAKSKQSTDTTRLFCQVKSQPSNPDDQTERLQNDLANMTATLESVQVEKAQLNDQVDSLGKQLEHLQKTLHDVQVDGAFEQTKHLNMEAEFVDKIHDLEQQLQAATAENEVMTEQLATSASTCAALKAEMDVVKSQLSKVTADCTELETDRQAVLVEIDRVRTELTSKLARKEVTLDRLKTENTMVQMKVEALMKTNEELHSIVKITEDAYYQIREDVSSQSLEEVECMAGVKAENDSLQARVQGLLKQLDAAESTNGQLRDLVTEAETDKEELKDNLQATVSQLEACQYRADMADDAIGKVRRELSAQLQAKDEELMNLTFDNQALRSQVESLGQRVDELQSCIKFTEDAYYQMREDVSSQALDDVASVAPVKAENESLQTRVHDLLEQRDELDHVNQQLRHDVESLKSTLNQLHERETGMSQHLRDVEAQLQTTTEENCQLRSDLCSQSLLDAEAAEKSQHETQVLQIQVQSLHKQLVGLEAVLAVGREAYRKLQSDLDVQSHVKTDNDRLRVEIAALTDQLDALQAAEQAASSSKEELMVLSAKAAEAHAELKRVQSQASTYQHSIRDLEARLQSLQQDNAQLHAALATQSTKQVDARAKLKFENQCLQARVDSLQRQLLDTSRGICDMDISMQDEVCIELTQRELESPSNPSKPTTTISPEEHKASNKQPAPLGAASRWNQQVFAYRERGNLMAQRQLNDSNILKRWKPTP</sequence>
<reference evidence="4" key="1">
    <citation type="submission" date="2013-12" db="EMBL/GenBank/DDBJ databases">
        <title>The Genome Sequence of Aphanomyces astaci APO3.</title>
        <authorList>
            <consortium name="The Broad Institute Genomics Platform"/>
            <person name="Russ C."/>
            <person name="Tyler B."/>
            <person name="van West P."/>
            <person name="Dieguez-Uribeondo J."/>
            <person name="Young S.K."/>
            <person name="Zeng Q."/>
            <person name="Gargeya S."/>
            <person name="Fitzgerald M."/>
            <person name="Abouelleil A."/>
            <person name="Alvarado L."/>
            <person name="Chapman S.B."/>
            <person name="Gainer-Dewar J."/>
            <person name="Goldberg J."/>
            <person name="Griggs A."/>
            <person name="Gujja S."/>
            <person name="Hansen M."/>
            <person name="Howarth C."/>
            <person name="Imamovic A."/>
            <person name="Ireland A."/>
            <person name="Larimer J."/>
            <person name="McCowan C."/>
            <person name="Murphy C."/>
            <person name="Pearson M."/>
            <person name="Poon T.W."/>
            <person name="Priest M."/>
            <person name="Roberts A."/>
            <person name="Saif S."/>
            <person name="Shea T."/>
            <person name="Sykes S."/>
            <person name="Wortman J."/>
            <person name="Nusbaum C."/>
            <person name="Birren B."/>
        </authorList>
    </citation>
    <scope>NUCLEOTIDE SEQUENCE [LARGE SCALE GENOMIC DNA]</scope>
    <source>
        <strain evidence="4">APO3</strain>
    </source>
</reference>
<dbReference type="OrthoDB" id="46159at2759"/>
<dbReference type="GO" id="GO:0003682">
    <property type="term" value="F:chromatin binding"/>
    <property type="evidence" value="ECO:0007669"/>
    <property type="project" value="TreeGrafter"/>
</dbReference>
<dbReference type="GO" id="GO:0007076">
    <property type="term" value="P:mitotic chromosome condensation"/>
    <property type="evidence" value="ECO:0007669"/>
    <property type="project" value="TreeGrafter"/>
</dbReference>
<name>W4GMU5_APHAT</name>
<feature type="coiled-coil region" evidence="1">
    <location>
        <begin position="792"/>
        <end position="833"/>
    </location>
</feature>
<organism evidence="4">
    <name type="scientific">Aphanomyces astaci</name>
    <name type="common">Crayfish plague agent</name>
    <dbReference type="NCBI Taxonomy" id="112090"/>
    <lineage>
        <taxon>Eukaryota</taxon>
        <taxon>Sar</taxon>
        <taxon>Stramenopiles</taxon>
        <taxon>Oomycota</taxon>
        <taxon>Saprolegniomycetes</taxon>
        <taxon>Saprolegniales</taxon>
        <taxon>Verrucalvaceae</taxon>
        <taxon>Aphanomyces</taxon>
    </lineage>
</organism>
<dbReference type="Pfam" id="PF12348">
    <property type="entry name" value="CLASP_N"/>
    <property type="match status" value="1"/>
</dbReference>
<dbReference type="GO" id="GO:0000785">
    <property type="term" value="C:chromatin"/>
    <property type="evidence" value="ECO:0007669"/>
    <property type="project" value="TreeGrafter"/>
</dbReference>